<reference evidence="1 2" key="1">
    <citation type="submission" date="2016-02" db="EMBL/GenBank/DDBJ databases">
        <title>Genome analysis of coral dinoflagellate symbionts highlights evolutionary adaptations to a symbiotic lifestyle.</title>
        <authorList>
            <person name="Aranda M."/>
            <person name="Li Y."/>
            <person name="Liew Y.J."/>
            <person name="Baumgarten S."/>
            <person name="Simakov O."/>
            <person name="Wilson M."/>
            <person name="Piel J."/>
            <person name="Ashoor H."/>
            <person name="Bougouffa S."/>
            <person name="Bajic V.B."/>
            <person name="Ryu T."/>
            <person name="Ravasi T."/>
            <person name="Bayer T."/>
            <person name="Micklem G."/>
            <person name="Kim H."/>
            <person name="Bhak J."/>
            <person name="Lajeunesse T.C."/>
            <person name="Voolstra C.R."/>
        </authorList>
    </citation>
    <scope>NUCLEOTIDE SEQUENCE [LARGE SCALE GENOMIC DNA]</scope>
    <source>
        <strain evidence="1 2">CCMP2467</strain>
    </source>
</reference>
<evidence type="ECO:0000313" key="1">
    <source>
        <dbReference type="EMBL" id="OLP76742.1"/>
    </source>
</evidence>
<organism evidence="1 2">
    <name type="scientific">Symbiodinium microadriaticum</name>
    <name type="common">Dinoflagellate</name>
    <name type="synonym">Zooxanthella microadriatica</name>
    <dbReference type="NCBI Taxonomy" id="2951"/>
    <lineage>
        <taxon>Eukaryota</taxon>
        <taxon>Sar</taxon>
        <taxon>Alveolata</taxon>
        <taxon>Dinophyceae</taxon>
        <taxon>Suessiales</taxon>
        <taxon>Symbiodiniaceae</taxon>
        <taxon>Symbiodinium</taxon>
    </lineage>
</organism>
<comment type="caution">
    <text evidence="1">The sequence shown here is derived from an EMBL/GenBank/DDBJ whole genome shotgun (WGS) entry which is preliminary data.</text>
</comment>
<name>A0A1Q9C1F1_SYMMI</name>
<dbReference type="AlphaFoldDB" id="A0A1Q9C1F1"/>
<proteinExistence type="predicted"/>
<feature type="non-terminal residue" evidence="1">
    <location>
        <position position="1"/>
    </location>
</feature>
<accession>A0A1Q9C1F1</accession>
<sequence length="63" mass="6918">DFGGEPSIVGHVVFNAVFKFGVLEKELVDCVDEAAQKEAYLVEVGVGLFEEASELLVVFWGER</sequence>
<dbReference type="EMBL" id="LSRX01001937">
    <property type="protein sequence ID" value="OLP76742.1"/>
    <property type="molecule type" value="Genomic_DNA"/>
</dbReference>
<keyword evidence="2" id="KW-1185">Reference proteome</keyword>
<protein>
    <submittedName>
        <fullName evidence="1">Uncharacterized protein</fullName>
    </submittedName>
</protein>
<evidence type="ECO:0000313" key="2">
    <source>
        <dbReference type="Proteomes" id="UP000186817"/>
    </source>
</evidence>
<dbReference type="Proteomes" id="UP000186817">
    <property type="component" value="Unassembled WGS sequence"/>
</dbReference>
<gene>
    <name evidence="1" type="ORF">AK812_SmicGene43282</name>
</gene>